<dbReference type="InterPro" id="IPR001638">
    <property type="entry name" value="Solute-binding_3/MltF_N"/>
</dbReference>
<evidence type="ECO:0000259" key="5">
    <source>
        <dbReference type="SMART" id="SM00062"/>
    </source>
</evidence>
<accession>A0ABX1DYU2</accession>
<dbReference type="SUPFAM" id="SSF53850">
    <property type="entry name" value="Periplasmic binding protein-like II"/>
    <property type="match status" value="1"/>
</dbReference>
<dbReference type="SMART" id="SM00062">
    <property type="entry name" value="PBPb"/>
    <property type="match status" value="1"/>
</dbReference>
<feature type="domain" description="Solute-binding protein family 3/N-terminal" evidence="5">
    <location>
        <begin position="48"/>
        <end position="296"/>
    </location>
</feature>
<dbReference type="Proteomes" id="UP000787635">
    <property type="component" value="Unassembled WGS sequence"/>
</dbReference>
<comment type="caution">
    <text evidence="6">The sequence shown here is derived from an EMBL/GenBank/DDBJ whole genome shotgun (WGS) entry which is preliminary data.</text>
</comment>
<evidence type="ECO:0000256" key="1">
    <source>
        <dbReference type="ARBA" id="ARBA00010333"/>
    </source>
</evidence>
<evidence type="ECO:0000256" key="4">
    <source>
        <dbReference type="SAM" id="SignalP"/>
    </source>
</evidence>
<dbReference type="PANTHER" id="PTHR30085">
    <property type="entry name" value="AMINO ACID ABC TRANSPORTER PERMEASE"/>
    <property type="match status" value="1"/>
</dbReference>
<feature type="chain" id="PRO_5046796532" evidence="4">
    <location>
        <begin position="20"/>
        <end position="357"/>
    </location>
</feature>
<dbReference type="InterPro" id="IPR051455">
    <property type="entry name" value="Bact_solute-bind_prot3"/>
</dbReference>
<organism evidence="6 7">
    <name type="scientific">Falsiroseomonas selenitidurans</name>
    <dbReference type="NCBI Taxonomy" id="2716335"/>
    <lineage>
        <taxon>Bacteria</taxon>
        <taxon>Pseudomonadati</taxon>
        <taxon>Pseudomonadota</taxon>
        <taxon>Alphaproteobacteria</taxon>
        <taxon>Acetobacterales</taxon>
        <taxon>Roseomonadaceae</taxon>
        <taxon>Falsiroseomonas</taxon>
    </lineage>
</organism>
<comment type="similarity">
    <text evidence="1">Belongs to the bacterial solute-binding protein 3 family.</text>
</comment>
<dbReference type="Pfam" id="PF00497">
    <property type="entry name" value="SBP_bac_3"/>
    <property type="match status" value="1"/>
</dbReference>
<keyword evidence="7" id="KW-1185">Reference proteome</keyword>
<name>A0ABX1DYU2_9PROT</name>
<protein>
    <submittedName>
        <fullName evidence="6">Transporter substrate-binding domain-containing protein</fullName>
    </submittedName>
</protein>
<proteinExistence type="inferred from homology"/>
<feature type="signal peptide" evidence="4">
    <location>
        <begin position="1"/>
        <end position="19"/>
    </location>
</feature>
<evidence type="ECO:0000256" key="3">
    <source>
        <dbReference type="ARBA" id="ARBA00022729"/>
    </source>
</evidence>
<dbReference type="Gene3D" id="3.40.190.10">
    <property type="entry name" value="Periplasmic binding protein-like II"/>
    <property type="match status" value="2"/>
</dbReference>
<dbReference type="EMBL" id="JAAVNE010000004">
    <property type="protein sequence ID" value="NKC30054.1"/>
    <property type="molecule type" value="Genomic_DNA"/>
</dbReference>
<reference evidence="6 7" key="1">
    <citation type="submission" date="2020-03" db="EMBL/GenBank/DDBJ databases">
        <title>Roseomonas selenitidurans sp. nov. isolated from urban soil.</title>
        <authorList>
            <person name="Liu H."/>
        </authorList>
    </citation>
    <scope>NUCLEOTIDE SEQUENCE [LARGE SCALE GENOMIC DNA]</scope>
    <source>
        <strain evidence="6 7">BU-1</strain>
    </source>
</reference>
<keyword evidence="3 4" id="KW-0732">Signal</keyword>
<keyword evidence="2" id="KW-0813">Transport</keyword>
<evidence type="ECO:0000256" key="2">
    <source>
        <dbReference type="ARBA" id="ARBA00022448"/>
    </source>
</evidence>
<dbReference type="PANTHER" id="PTHR30085:SF7">
    <property type="entry name" value="AMINO-ACID ABC TRANSPORTER-BINDING PROTEIN YHDW-RELATED"/>
    <property type="match status" value="1"/>
</dbReference>
<gene>
    <name evidence="6" type="ORF">HEQ75_04215</name>
</gene>
<evidence type="ECO:0000313" key="6">
    <source>
        <dbReference type="EMBL" id="NKC30054.1"/>
    </source>
</evidence>
<dbReference type="RefSeq" id="WP_168027676.1">
    <property type="nucleotide sequence ID" value="NZ_JAAVNE010000004.1"/>
</dbReference>
<evidence type="ECO:0000313" key="7">
    <source>
        <dbReference type="Proteomes" id="UP000787635"/>
    </source>
</evidence>
<sequence>MPRCLLGLLLLFGMAGAAAAQGSAQGSAQGAAPGAASPTLEAVKQRGMLRCGVFGQLPGFSAPDPDGAMRGLDADFCRAVAAAVLGDAERVTYVTAPSVEASLEGLEAGRVDVLSSNLTATASRNAGRNLSPIGVLLYDGQAVLVRADADVANFAQLDGKRICVAAADIDNSQAVLANAAARAGITLRMVETRQSGPALLDGFKAGDCEGVTADAAALATLRATDLPDPAAATLLPERLSREPLTPFVRGGDDRWRQIVAWTLHALVAAEELEVTSAGLEAALHSGNAEIRYLLGLDRGLGQRLGLADTWALQAIRQVGNYGEIFERNLGEGSPIGLDRGLSDLWRRGGLMYPFPFR</sequence>